<feature type="compositionally biased region" description="Polar residues" evidence="1">
    <location>
        <begin position="234"/>
        <end position="264"/>
    </location>
</feature>
<feature type="compositionally biased region" description="Low complexity" evidence="1">
    <location>
        <begin position="326"/>
        <end position="338"/>
    </location>
</feature>
<evidence type="ECO:0000256" key="1">
    <source>
        <dbReference type="SAM" id="MobiDB-lite"/>
    </source>
</evidence>
<proteinExistence type="predicted"/>
<sequence length="362" mass="36490">MVWTAQSFSTTIVAATVVEIVNTDLHTTSLSTQYNDIPAGYTIPTNTNAQGTQTVELVYARSDQSLTTDVAFPTPFDDFPQEYLWSGTLATTDAAGNSVCSTASTTVTGLVDYYSQESAPFTTPPNPYGPDPGGLFYTTSWTEVFTSMAQTYKSMFPDIAALQTCSDSPAPFPAVVELTARFITATTVSYVGGGGGSQSSTSAAVQGSAGTQSSKATPGSSSIVASPGSSPASQTVASPSQTANSASQPVASPSQTVNSASQSNTITSGTQSAALSASQTVVILTSLSTSVSEGPSGPVTAINTVSITSIVPASPSGGTAGGTAGGTTTTSTTTNNTPKMKSSMTMVACMGAFVTLILGLCL</sequence>
<feature type="compositionally biased region" description="Low complexity" evidence="1">
    <location>
        <begin position="218"/>
        <end position="233"/>
    </location>
</feature>
<evidence type="ECO:0000313" key="2">
    <source>
        <dbReference type="EMBL" id="KAK5536769.1"/>
    </source>
</evidence>
<accession>A0AAV9QB72</accession>
<keyword evidence="3" id="KW-1185">Reference proteome</keyword>
<comment type="caution">
    <text evidence="2">The sequence shown here is derived from an EMBL/GenBank/DDBJ whole genome shotgun (WGS) entry which is preliminary data.</text>
</comment>
<organism evidence="2 3">
    <name type="scientific">Vermiconidia calcicola</name>
    <dbReference type="NCBI Taxonomy" id="1690605"/>
    <lineage>
        <taxon>Eukaryota</taxon>
        <taxon>Fungi</taxon>
        <taxon>Dikarya</taxon>
        <taxon>Ascomycota</taxon>
        <taxon>Pezizomycotina</taxon>
        <taxon>Dothideomycetes</taxon>
        <taxon>Dothideomycetidae</taxon>
        <taxon>Mycosphaerellales</taxon>
        <taxon>Extremaceae</taxon>
        <taxon>Vermiconidia</taxon>
    </lineage>
</organism>
<dbReference type="EMBL" id="JAXLQG010000008">
    <property type="protein sequence ID" value="KAK5536769.1"/>
    <property type="molecule type" value="Genomic_DNA"/>
</dbReference>
<feature type="compositionally biased region" description="Low complexity" evidence="1">
    <location>
        <begin position="198"/>
        <end position="211"/>
    </location>
</feature>
<feature type="region of interest" description="Disordered" evidence="1">
    <location>
        <begin position="193"/>
        <end position="264"/>
    </location>
</feature>
<protein>
    <submittedName>
        <fullName evidence="2">Uncharacterized protein</fullName>
    </submittedName>
</protein>
<reference evidence="2 3" key="1">
    <citation type="submission" date="2023-06" db="EMBL/GenBank/DDBJ databases">
        <title>Black Yeasts Isolated from many extreme environments.</title>
        <authorList>
            <person name="Coleine C."/>
            <person name="Stajich J.E."/>
            <person name="Selbmann L."/>
        </authorList>
    </citation>
    <scope>NUCLEOTIDE SEQUENCE [LARGE SCALE GENOMIC DNA]</scope>
    <source>
        <strain evidence="2 3">CCFEE 5887</strain>
    </source>
</reference>
<feature type="region of interest" description="Disordered" evidence="1">
    <location>
        <begin position="315"/>
        <end position="338"/>
    </location>
</feature>
<evidence type="ECO:0000313" key="3">
    <source>
        <dbReference type="Proteomes" id="UP001345827"/>
    </source>
</evidence>
<dbReference type="Proteomes" id="UP001345827">
    <property type="component" value="Unassembled WGS sequence"/>
</dbReference>
<gene>
    <name evidence="2" type="ORF">LTR25_005443</name>
</gene>
<name>A0AAV9QB72_9PEZI</name>
<dbReference type="AlphaFoldDB" id="A0AAV9QB72"/>